<dbReference type="InterPro" id="IPR039298">
    <property type="entry name" value="ACOT13"/>
</dbReference>
<sequence>MRPLREAAMKTDLATLRSFFAASPFMVDLGVEPTAVGEGRVWTVLPLAHRHLQHTGQAHAGVMASLADHSMGAAAQTVAPDGHWVLTAELKTSLLRPGRGERLECEAHVLKPGRMLSFTEAEVYAVSGDQRTLVMKASGTMAVVPMNR</sequence>
<evidence type="ECO:0000313" key="5">
    <source>
        <dbReference type="Proteomes" id="UP001371218"/>
    </source>
</evidence>
<feature type="domain" description="Thioesterase" evidence="3">
    <location>
        <begin position="56"/>
        <end position="129"/>
    </location>
</feature>
<dbReference type="PANTHER" id="PTHR21660:SF1">
    <property type="entry name" value="ACYL-COENZYME A THIOESTERASE 13"/>
    <property type="match status" value="1"/>
</dbReference>
<keyword evidence="2 4" id="KW-0378">Hydrolase</keyword>
<dbReference type="InterPro" id="IPR006683">
    <property type="entry name" value="Thioestr_dom"/>
</dbReference>
<dbReference type="EMBL" id="JBBUTG010000021">
    <property type="protein sequence ID" value="MEK8033752.1"/>
    <property type="molecule type" value="Genomic_DNA"/>
</dbReference>
<gene>
    <name evidence="4" type="ORF">AACH06_23260</name>
</gene>
<dbReference type="InterPro" id="IPR003736">
    <property type="entry name" value="PAAI_dom"/>
</dbReference>
<dbReference type="CDD" id="cd03443">
    <property type="entry name" value="PaaI_thioesterase"/>
    <property type="match status" value="1"/>
</dbReference>
<dbReference type="Gene3D" id="3.10.129.10">
    <property type="entry name" value="Hotdog Thioesterase"/>
    <property type="match status" value="1"/>
</dbReference>
<proteinExistence type="inferred from homology"/>
<dbReference type="GO" id="GO:0016787">
    <property type="term" value="F:hydrolase activity"/>
    <property type="evidence" value="ECO:0007669"/>
    <property type="project" value="UniProtKB-KW"/>
</dbReference>
<dbReference type="EC" id="3.1.2.-" evidence="4"/>
<evidence type="ECO:0000256" key="1">
    <source>
        <dbReference type="ARBA" id="ARBA00008324"/>
    </source>
</evidence>
<dbReference type="RefSeq" id="WP_341428177.1">
    <property type="nucleotide sequence ID" value="NZ_JBBUTG010000021.1"/>
</dbReference>
<dbReference type="SUPFAM" id="SSF54637">
    <property type="entry name" value="Thioesterase/thiol ester dehydrase-isomerase"/>
    <property type="match status" value="1"/>
</dbReference>
<dbReference type="Proteomes" id="UP001371218">
    <property type="component" value="Unassembled WGS sequence"/>
</dbReference>
<name>A0ABU9BY59_9BURK</name>
<protein>
    <submittedName>
        <fullName evidence="4">PaaI family thioesterase</fullName>
        <ecNumber evidence="4">3.1.2.-</ecNumber>
    </submittedName>
</protein>
<dbReference type="Pfam" id="PF03061">
    <property type="entry name" value="4HBT"/>
    <property type="match status" value="1"/>
</dbReference>
<dbReference type="InterPro" id="IPR029069">
    <property type="entry name" value="HotDog_dom_sf"/>
</dbReference>
<dbReference type="PANTHER" id="PTHR21660">
    <property type="entry name" value="THIOESTERASE SUPERFAMILY MEMBER-RELATED"/>
    <property type="match status" value="1"/>
</dbReference>
<reference evidence="4 5" key="1">
    <citation type="submission" date="2024-04" db="EMBL/GenBank/DDBJ databases">
        <title>Novel species of the genus Ideonella isolated from streams.</title>
        <authorList>
            <person name="Lu H."/>
        </authorList>
    </citation>
    <scope>NUCLEOTIDE SEQUENCE [LARGE SCALE GENOMIC DNA]</scope>
    <source>
        <strain evidence="4 5">DXS29W</strain>
    </source>
</reference>
<evidence type="ECO:0000256" key="2">
    <source>
        <dbReference type="ARBA" id="ARBA00022801"/>
    </source>
</evidence>
<evidence type="ECO:0000313" key="4">
    <source>
        <dbReference type="EMBL" id="MEK8033752.1"/>
    </source>
</evidence>
<comment type="similarity">
    <text evidence="1">Belongs to the thioesterase PaaI family.</text>
</comment>
<organism evidence="4 5">
    <name type="scientific">Ideonella lacteola</name>
    <dbReference type="NCBI Taxonomy" id="2984193"/>
    <lineage>
        <taxon>Bacteria</taxon>
        <taxon>Pseudomonadati</taxon>
        <taxon>Pseudomonadota</taxon>
        <taxon>Betaproteobacteria</taxon>
        <taxon>Burkholderiales</taxon>
        <taxon>Sphaerotilaceae</taxon>
        <taxon>Ideonella</taxon>
    </lineage>
</organism>
<dbReference type="NCBIfam" id="TIGR00369">
    <property type="entry name" value="unchar_dom_1"/>
    <property type="match status" value="1"/>
</dbReference>
<comment type="caution">
    <text evidence="4">The sequence shown here is derived from an EMBL/GenBank/DDBJ whole genome shotgun (WGS) entry which is preliminary data.</text>
</comment>
<evidence type="ECO:0000259" key="3">
    <source>
        <dbReference type="Pfam" id="PF03061"/>
    </source>
</evidence>
<accession>A0ABU9BY59</accession>
<keyword evidence="5" id="KW-1185">Reference proteome</keyword>